<name>A0A221KGG1_VITFI</name>
<reference evidence="2 3" key="1">
    <citation type="submission" date="2017-07" db="EMBL/GenBank/DDBJ databases">
        <title>Complete Genome Sequence of the cosmetic ferment Vitreoscilla filiformis (ATCC15551).</title>
        <authorList>
            <person name="Contreras S."/>
            <person name="Sagory-Zalkind P."/>
            <person name="Blanquart H."/>
            <person name="Iltis A."/>
            <person name="Morand S.C."/>
        </authorList>
    </citation>
    <scope>NUCLEOTIDE SEQUENCE [LARGE SCALE GENOMIC DNA]</scope>
    <source>
        <strain evidence="2 3">ATCC 15551</strain>
    </source>
</reference>
<dbReference type="AlphaFoldDB" id="A0A221KGG1"/>
<organism evidence="2 3">
    <name type="scientific">Vitreoscilla filiformis</name>
    <dbReference type="NCBI Taxonomy" id="63"/>
    <lineage>
        <taxon>Bacteria</taxon>
        <taxon>Pseudomonadati</taxon>
        <taxon>Pseudomonadota</taxon>
        <taxon>Betaproteobacteria</taxon>
        <taxon>Neisseriales</taxon>
        <taxon>Neisseriaceae</taxon>
        <taxon>Vitreoscilla</taxon>
    </lineage>
</organism>
<feature type="region of interest" description="Disordered" evidence="1">
    <location>
        <begin position="1"/>
        <end position="34"/>
    </location>
</feature>
<keyword evidence="3" id="KW-1185">Reference proteome</keyword>
<evidence type="ECO:0000313" key="3">
    <source>
        <dbReference type="Proteomes" id="UP000199729"/>
    </source>
</evidence>
<proteinExistence type="predicted"/>
<gene>
    <name evidence="2" type="ORF">VITFI_CDS2354</name>
</gene>
<evidence type="ECO:0000256" key="1">
    <source>
        <dbReference type="SAM" id="MobiDB-lite"/>
    </source>
</evidence>
<dbReference type="Proteomes" id="UP000199729">
    <property type="component" value="Chromosome"/>
</dbReference>
<dbReference type="EMBL" id="CP022423">
    <property type="protein sequence ID" value="ASM78132.1"/>
    <property type="molecule type" value="Genomic_DNA"/>
</dbReference>
<accession>A0A221KGG1</accession>
<protein>
    <submittedName>
        <fullName evidence="2">Uncharacterized protein</fullName>
    </submittedName>
</protein>
<evidence type="ECO:0000313" key="2">
    <source>
        <dbReference type="EMBL" id="ASM78132.1"/>
    </source>
</evidence>
<dbReference type="KEGG" id="vff:VITFI_CDS2354"/>
<sequence>MKGGLGHDSTWLGERGDGPGARATPATAKHKRVRPNAGNLDWRWIKERGRADNARLLILPKNPRF</sequence>